<name>A0A177EL72_9MICR</name>
<evidence type="ECO:0000313" key="8">
    <source>
        <dbReference type="Proteomes" id="UP000185944"/>
    </source>
</evidence>
<feature type="domain" description="MSP" evidence="6">
    <location>
        <begin position="5"/>
        <end position="118"/>
    </location>
</feature>
<keyword evidence="8" id="KW-1185">Reference proteome</keyword>
<evidence type="ECO:0000256" key="5">
    <source>
        <dbReference type="ARBA" id="ARBA00023136"/>
    </source>
</evidence>
<organism evidence="7 8">
    <name type="scientific">Nematocida displodere</name>
    <dbReference type="NCBI Taxonomy" id="1805483"/>
    <lineage>
        <taxon>Eukaryota</taxon>
        <taxon>Fungi</taxon>
        <taxon>Fungi incertae sedis</taxon>
        <taxon>Microsporidia</taxon>
        <taxon>Nematocida</taxon>
    </lineage>
</organism>
<dbReference type="SUPFAM" id="SSF49354">
    <property type="entry name" value="PapD-like"/>
    <property type="match status" value="1"/>
</dbReference>
<dbReference type="AlphaFoldDB" id="A0A177EL72"/>
<dbReference type="EMBL" id="LTDL01000014">
    <property type="protein sequence ID" value="OAG31729.1"/>
    <property type="molecule type" value="Genomic_DNA"/>
</dbReference>
<evidence type="ECO:0000259" key="6">
    <source>
        <dbReference type="PROSITE" id="PS50202"/>
    </source>
</evidence>
<dbReference type="InterPro" id="IPR013783">
    <property type="entry name" value="Ig-like_fold"/>
</dbReference>
<proteinExistence type="inferred from homology"/>
<dbReference type="VEuPathDB" id="MicrosporidiaDB:NEDG_00204"/>
<dbReference type="GO" id="GO:0005886">
    <property type="term" value="C:plasma membrane"/>
    <property type="evidence" value="ECO:0007669"/>
    <property type="project" value="TreeGrafter"/>
</dbReference>
<keyword evidence="5" id="KW-0472">Membrane</keyword>
<comment type="similarity">
    <text evidence="2">Belongs to the VAMP-associated protein (VAP) (TC 9.B.17) family.</text>
</comment>
<dbReference type="PANTHER" id="PTHR10809">
    <property type="entry name" value="VESICLE-ASSOCIATED MEMBRANE PROTEIN-ASSOCIATED PROTEIN"/>
    <property type="match status" value="1"/>
</dbReference>
<sequence>MSIESIVVHPSDVLLKKDTGLCKLRVKNTGDLDYGFKIKSTHPACYSVRPSTGILLKYDEIEIVIRQNRGKDQDMQHHKFLLQFAPATKELIRENLQELFNLPGIEKVEKRLSVLYSSDADVSAGEEAGEKQSLVFFVASLFVAYYTSMLLKKILFGV</sequence>
<dbReference type="PROSITE" id="PS50202">
    <property type="entry name" value="MSP"/>
    <property type="match status" value="1"/>
</dbReference>
<keyword evidence="4" id="KW-1133">Transmembrane helix</keyword>
<dbReference type="RefSeq" id="XP_067545330.1">
    <property type="nucleotide sequence ID" value="XM_067687622.1"/>
</dbReference>
<evidence type="ECO:0000256" key="1">
    <source>
        <dbReference type="ARBA" id="ARBA00004211"/>
    </source>
</evidence>
<evidence type="ECO:0000256" key="3">
    <source>
        <dbReference type="ARBA" id="ARBA00022692"/>
    </source>
</evidence>
<dbReference type="InterPro" id="IPR016763">
    <property type="entry name" value="VAP"/>
</dbReference>
<dbReference type="Pfam" id="PF00635">
    <property type="entry name" value="Motile_Sperm"/>
    <property type="match status" value="1"/>
</dbReference>
<dbReference type="GO" id="GO:0005789">
    <property type="term" value="C:endoplasmic reticulum membrane"/>
    <property type="evidence" value="ECO:0007669"/>
    <property type="project" value="InterPro"/>
</dbReference>
<dbReference type="InterPro" id="IPR000535">
    <property type="entry name" value="MSP_dom"/>
</dbReference>
<accession>A0A177EL72</accession>
<keyword evidence="3" id="KW-0812">Transmembrane</keyword>
<comment type="subcellular location">
    <subcellularLocation>
        <location evidence="1">Membrane</location>
        <topology evidence="1">Single-pass type IV membrane protein</topology>
    </subcellularLocation>
</comment>
<dbReference type="GO" id="GO:0061817">
    <property type="term" value="P:endoplasmic reticulum-plasma membrane tethering"/>
    <property type="evidence" value="ECO:0007669"/>
    <property type="project" value="TreeGrafter"/>
</dbReference>
<reference evidence="7 8" key="1">
    <citation type="submission" date="2016-02" db="EMBL/GenBank/DDBJ databases">
        <title>Discovery of a natural microsporidian pathogen with a broad tissue tropism in Caenorhabditis elegans.</title>
        <authorList>
            <person name="Luallen R.J."/>
            <person name="Reinke A.W."/>
            <person name="Tong L."/>
            <person name="Botts M.R."/>
            <person name="Felix M.-A."/>
            <person name="Troemel E.R."/>
        </authorList>
    </citation>
    <scope>NUCLEOTIDE SEQUENCE [LARGE SCALE GENOMIC DNA]</scope>
    <source>
        <strain evidence="7 8">JUm2807</strain>
    </source>
</reference>
<dbReference type="Proteomes" id="UP000185944">
    <property type="component" value="Unassembled WGS sequence"/>
</dbReference>
<dbReference type="OrthoDB" id="264603at2759"/>
<dbReference type="Gene3D" id="2.60.40.10">
    <property type="entry name" value="Immunoglobulins"/>
    <property type="match status" value="1"/>
</dbReference>
<dbReference type="InterPro" id="IPR008962">
    <property type="entry name" value="PapD-like_sf"/>
</dbReference>
<dbReference type="STRING" id="1805483.A0A177EL72"/>
<protein>
    <recommendedName>
        <fullName evidence="6">MSP domain-containing protein</fullName>
    </recommendedName>
</protein>
<dbReference type="PANTHER" id="PTHR10809:SF6">
    <property type="entry name" value="AT11025P-RELATED"/>
    <property type="match status" value="1"/>
</dbReference>
<comment type="caution">
    <text evidence="7">The sequence shown here is derived from an EMBL/GenBank/DDBJ whole genome shotgun (WGS) entry which is preliminary data.</text>
</comment>
<evidence type="ECO:0000256" key="2">
    <source>
        <dbReference type="ARBA" id="ARBA00008932"/>
    </source>
</evidence>
<dbReference type="GO" id="GO:0090158">
    <property type="term" value="P:endoplasmic reticulum membrane organization"/>
    <property type="evidence" value="ECO:0007669"/>
    <property type="project" value="TreeGrafter"/>
</dbReference>
<gene>
    <name evidence="7" type="ORF">NEDG_00204</name>
</gene>
<evidence type="ECO:0000256" key="4">
    <source>
        <dbReference type="ARBA" id="ARBA00022989"/>
    </source>
</evidence>
<dbReference type="GeneID" id="93646554"/>
<evidence type="ECO:0000313" key="7">
    <source>
        <dbReference type="EMBL" id="OAG31729.1"/>
    </source>
</evidence>